<dbReference type="Pfam" id="PF00067">
    <property type="entry name" value="p450"/>
    <property type="match status" value="2"/>
</dbReference>
<organism evidence="11 12">
    <name type="scientific">Stephania japonica</name>
    <dbReference type="NCBI Taxonomy" id="461633"/>
    <lineage>
        <taxon>Eukaryota</taxon>
        <taxon>Viridiplantae</taxon>
        <taxon>Streptophyta</taxon>
        <taxon>Embryophyta</taxon>
        <taxon>Tracheophyta</taxon>
        <taxon>Spermatophyta</taxon>
        <taxon>Magnoliopsida</taxon>
        <taxon>Ranunculales</taxon>
        <taxon>Menispermaceae</taxon>
        <taxon>Menispermoideae</taxon>
        <taxon>Cissampelideae</taxon>
        <taxon>Stephania</taxon>
    </lineage>
</organism>
<comment type="cofactor">
    <cofactor evidence="1">
        <name>heme</name>
        <dbReference type="ChEBI" id="CHEBI:30413"/>
    </cofactor>
</comment>
<evidence type="ECO:0000256" key="3">
    <source>
        <dbReference type="ARBA" id="ARBA00022617"/>
    </source>
</evidence>
<dbReference type="GO" id="GO:0004497">
    <property type="term" value="F:monooxygenase activity"/>
    <property type="evidence" value="ECO:0007669"/>
    <property type="project" value="InterPro"/>
</dbReference>
<evidence type="ECO:0000256" key="2">
    <source>
        <dbReference type="ARBA" id="ARBA00004370"/>
    </source>
</evidence>
<evidence type="ECO:0000256" key="1">
    <source>
        <dbReference type="ARBA" id="ARBA00001971"/>
    </source>
</evidence>
<name>A0AAP0NJY7_9MAGN</name>
<sequence>MADRYGPVFTIQLGTKQALVVSNRDVAKEIFATNDQAFSDRPISIALKIMGYNNALFAFAPYGQYWCELRKIVVFELLSNRRLESLKHIWNSEIEGYQKEMKNLAMELDSLVQGLLEEHKRKRGSEEGSEAKKQHDFMDVMLSVLNDTTVIADRDADTVNKATCLTIILGASDTTTVTLTWALSLLLNNLLVVKKAQEEVTAQVGSDRHVDESDVKNQEYLQAIIKETLRLYPAAPLSVPRESIEDAVVAGYHVPPACSLS</sequence>
<dbReference type="GO" id="GO:0016705">
    <property type="term" value="F:oxidoreductase activity, acting on paired donors, with incorporation or reduction of molecular oxygen"/>
    <property type="evidence" value="ECO:0007669"/>
    <property type="project" value="InterPro"/>
</dbReference>
<dbReference type="PRINTS" id="PR00463">
    <property type="entry name" value="EP450I"/>
</dbReference>
<proteinExistence type="predicted"/>
<keyword evidence="8" id="KW-0408">Iron</keyword>
<reference evidence="11 12" key="1">
    <citation type="submission" date="2024-01" db="EMBL/GenBank/DDBJ databases">
        <title>Genome assemblies of Stephania.</title>
        <authorList>
            <person name="Yang L."/>
        </authorList>
    </citation>
    <scope>NUCLEOTIDE SEQUENCE [LARGE SCALE GENOMIC DNA]</scope>
    <source>
        <strain evidence="11">QJT</strain>
        <tissue evidence="11">Leaf</tissue>
    </source>
</reference>
<keyword evidence="9" id="KW-0472">Membrane</keyword>
<dbReference type="AlphaFoldDB" id="A0AAP0NJY7"/>
<dbReference type="InterPro" id="IPR036396">
    <property type="entry name" value="Cyt_P450_sf"/>
</dbReference>
<dbReference type="GO" id="GO:0044550">
    <property type="term" value="P:secondary metabolite biosynthetic process"/>
    <property type="evidence" value="ECO:0007669"/>
    <property type="project" value="UniProtKB-ARBA"/>
</dbReference>
<dbReference type="InterPro" id="IPR001128">
    <property type="entry name" value="Cyt_P450"/>
</dbReference>
<comment type="caution">
    <text evidence="11">The sequence shown here is derived from an EMBL/GenBank/DDBJ whole genome shotgun (WGS) entry which is preliminary data.</text>
</comment>
<gene>
    <name evidence="11" type="ORF">Sjap_017090</name>
</gene>
<evidence type="ECO:0000256" key="5">
    <source>
        <dbReference type="ARBA" id="ARBA00022723"/>
    </source>
</evidence>
<keyword evidence="7" id="KW-0560">Oxidoreductase</keyword>
<evidence type="ECO:0000313" key="11">
    <source>
        <dbReference type="EMBL" id="KAK9109030.1"/>
    </source>
</evidence>
<dbReference type="EMBL" id="JBBNAE010000007">
    <property type="protein sequence ID" value="KAK9109030.1"/>
    <property type="molecule type" value="Genomic_DNA"/>
</dbReference>
<keyword evidence="10" id="KW-0175">Coiled coil</keyword>
<evidence type="ECO:0008006" key="13">
    <source>
        <dbReference type="Google" id="ProtNLM"/>
    </source>
</evidence>
<dbReference type="Proteomes" id="UP001417504">
    <property type="component" value="Unassembled WGS sequence"/>
</dbReference>
<dbReference type="InterPro" id="IPR002401">
    <property type="entry name" value="Cyt_P450_E_grp-I"/>
</dbReference>
<evidence type="ECO:0000256" key="4">
    <source>
        <dbReference type="ARBA" id="ARBA00022692"/>
    </source>
</evidence>
<keyword evidence="12" id="KW-1185">Reference proteome</keyword>
<comment type="subcellular location">
    <subcellularLocation>
        <location evidence="2">Membrane</location>
    </subcellularLocation>
</comment>
<dbReference type="PRINTS" id="PR00385">
    <property type="entry name" value="P450"/>
</dbReference>
<feature type="coiled-coil region" evidence="10">
    <location>
        <begin position="87"/>
        <end position="114"/>
    </location>
</feature>
<evidence type="ECO:0000256" key="9">
    <source>
        <dbReference type="ARBA" id="ARBA00023136"/>
    </source>
</evidence>
<keyword evidence="4" id="KW-0812">Transmembrane</keyword>
<evidence type="ECO:0000256" key="6">
    <source>
        <dbReference type="ARBA" id="ARBA00022989"/>
    </source>
</evidence>
<keyword evidence="5" id="KW-0479">Metal-binding</keyword>
<protein>
    <recommendedName>
        <fullName evidence="13">Cytochrome P450</fullName>
    </recommendedName>
</protein>
<evidence type="ECO:0000256" key="8">
    <source>
        <dbReference type="ARBA" id="ARBA00023004"/>
    </source>
</evidence>
<dbReference type="SUPFAM" id="SSF48264">
    <property type="entry name" value="Cytochrome P450"/>
    <property type="match status" value="1"/>
</dbReference>
<dbReference type="GO" id="GO:0005506">
    <property type="term" value="F:iron ion binding"/>
    <property type="evidence" value="ECO:0007669"/>
    <property type="project" value="InterPro"/>
</dbReference>
<accession>A0AAP0NJY7</accession>
<keyword evidence="3" id="KW-0349">Heme</keyword>
<evidence type="ECO:0000256" key="10">
    <source>
        <dbReference type="SAM" id="Coils"/>
    </source>
</evidence>
<evidence type="ECO:0000256" key="7">
    <source>
        <dbReference type="ARBA" id="ARBA00023002"/>
    </source>
</evidence>
<evidence type="ECO:0000313" key="12">
    <source>
        <dbReference type="Proteomes" id="UP001417504"/>
    </source>
</evidence>
<dbReference type="Gene3D" id="1.10.630.10">
    <property type="entry name" value="Cytochrome P450"/>
    <property type="match status" value="2"/>
</dbReference>
<keyword evidence="6" id="KW-1133">Transmembrane helix</keyword>
<dbReference type="InterPro" id="IPR050651">
    <property type="entry name" value="Plant_Cytochrome_P450_Monoox"/>
</dbReference>
<dbReference type="PANTHER" id="PTHR47947:SF26">
    <property type="entry name" value="CYTOCHROME P450"/>
    <property type="match status" value="1"/>
</dbReference>
<dbReference type="GO" id="GO:0016020">
    <property type="term" value="C:membrane"/>
    <property type="evidence" value="ECO:0007669"/>
    <property type="project" value="UniProtKB-SubCell"/>
</dbReference>
<dbReference type="PANTHER" id="PTHR47947">
    <property type="entry name" value="CYTOCHROME P450 82C3-RELATED"/>
    <property type="match status" value="1"/>
</dbReference>
<dbReference type="GO" id="GO:0020037">
    <property type="term" value="F:heme binding"/>
    <property type="evidence" value="ECO:0007669"/>
    <property type="project" value="InterPro"/>
</dbReference>